<proteinExistence type="predicted"/>
<dbReference type="InterPro" id="IPR003305">
    <property type="entry name" value="CenC_carb-bd"/>
</dbReference>
<dbReference type="AlphaFoldDB" id="A0A060BHY9"/>
<feature type="domain" description="CBM-cenC" evidence="2">
    <location>
        <begin position="3"/>
        <end position="131"/>
    </location>
</feature>
<sequence length="146" mass="15402">TVMLNADFEDGTLQGWVARESSAGAHSVAVTTDDVHGGAYAALVSERTSQGSGIGFDVDGVLDPGVRYELTAWVKFMGTPTEDIVFTAQTGESTFTTLATLTGVTNEEWTQVTTTFSIGSGDLAFIYFETPWEGADVVGNTTAFAI</sequence>
<dbReference type="InterPro" id="IPR008979">
    <property type="entry name" value="Galactose-bd-like_sf"/>
</dbReference>
<dbReference type="GO" id="GO:0016798">
    <property type="term" value="F:hydrolase activity, acting on glycosyl bonds"/>
    <property type="evidence" value="ECO:0007669"/>
    <property type="project" value="InterPro"/>
</dbReference>
<evidence type="ECO:0000313" key="3">
    <source>
        <dbReference type="EMBL" id="AIA83628.1"/>
    </source>
</evidence>
<keyword evidence="1" id="KW-0378">Hydrolase</keyword>
<organism evidence="3">
    <name type="scientific">uncultured Cellulomonas sp</name>
    <dbReference type="NCBI Taxonomy" id="189682"/>
    <lineage>
        <taxon>Bacteria</taxon>
        <taxon>Bacillati</taxon>
        <taxon>Actinomycetota</taxon>
        <taxon>Actinomycetes</taxon>
        <taxon>Micrococcales</taxon>
        <taxon>Cellulomonadaceae</taxon>
        <taxon>Cellulomonas</taxon>
        <taxon>environmental samples</taxon>
    </lineage>
</organism>
<dbReference type="Pfam" id="PF02018">
    <property type="entry name" value="CBM_4_9"/>
    <property type="match status" value="1"/>
</dbReference>
<evidence type="ECO:0000256" key="1">
    <source>
        <dbReference type="ARBA" id="ARBA00022801"/>
    </source>
</evidence>
<feature type="non-terminal residue" evidence="3">
    <location>
        <position position="1"/>
    </location>
</feature>
<accession>A0A060BHY9</accession>
<feature type="non-terminal residue" evidence="3">
    <location>
        <position position="146"/>
    </location>
</feature>
<evidence type="ECO:0000259" key="2">
    <source>
        <dbReference type="Pfam" id="PF02018"/>
    </source>
</evidence>
<name>A0A060BHY9_9CELL</name>
<dbReference type="SUPFAM" id="SSF49785">
    <property type="entry name" value="Galactose-binding domain-like"/>
    <property type="match status" value="1"/>
</dbReference>
<reference evidence="3" key="1">
    <citation type="journal article" date="2013" name="Environ. Microbiol.">
        <title>Seasonally variable intestinal metagenomes of the red palm weevil (Rhynchophorus ferrugineus).</title>
        <authorList>
            <person name="Jia S."/>
            <person name="Zhang X."/>
            <person name="Zhang G."/>
            <person name="Yin A."/>
            <person name="Zhang S."/>
            <person name="Li F."/>
            <person name="Wang L."/>
            <person name="Zhao D."/>
            <person name="Yun Q."/>
            <person name="Tala"/>
            <person name="Wang J."/>
            <person name="Sun G."/>
            <person name="Baabdullah M."/>
            <person name="Yu X."/>
            <person name="Hu S."/>
            <person name="Al-Mssallem I.S."/>
            <person name="Yu J."/>
        </authorList>
    </citation>
    <scope>NUCLEOTIDE SEQUENCE</scope>
</reference>
<dbReference type="Gene3D" id="2.60.120.260">
    <property type="entry name" value="Galactose-binding domain-like"/>
    <property type="match status" value="1"/>
</dbReference>
<dbReference type="EMBL" id="KF116383">
    <property type="protein sequence ID" value="AIA83628.1"/>
    <property type="molecule type" value="Genomic_DNA"/>
</dbReference>
<protein>
    <submittedName>
        <fullName evidence="3">CBM_4_9</fullName>
    </submittedName>
</protein>